<gene>
    <name evidence="2" type="ORF">FHS83_003753</name>
</gene>
<keyword evidence="3" id="KW-1185">Reference proteome</keyword>
<feature type="transmembrane region" description="Helical" evidence="1">
    <location>
        <begin position="116"/>
        <end position="139"/>
    </location>
</feature>
<keyword evidence="1" id="KW-0812">Transmembrane</keyword>
<accession>A0A846N4N2</accession>
<dbReference type="AlphaFoldDB" id="A0A846N4N2"/>
<feature type="transmembrane region" description="Helical" evidence="1">
    <location>
        <begin position="198"/>
        <end position="215"/>
    </location>
</feature>
<reference evidence="2 3" key="1">
    <citation type="submission" date="2020-03" db="EMBL/GenBank/DDBJ databases">
        <title>Genomic Encyclopedia of Type Strains, Phase IV (KMG-IV): sequencing the most valuable type-strain genomes for metagenomic binning, comparative biology and taxonomic classification.</title>
        <authorList>
            <person name="Goeker M."/>
        </authorList>
    </citation>
    <scope>NUCLEOTIDE SEQUENCE [LARGE SCALE GENOMIC DNA]</scope>
    <source>
        <strain evidence="2 3">DSM 19867</strain>
    </source>
</reference>
<feature type="transmembrane region" description="Helical" evidence="1">
    <location>
        <begin position="221"/>
        <end position="243"/>
    </location>
</feature>
<protein>
    <submittedName>
        <fullName evidence="2">Uncharacterized protein</fullName>
    </submittedName>
</protein>
<comment type="caution">
    <text evidence="2">The sequence shown here is derived from an EMBL/GenBank/DDBJ whole genome shotgun (WGS) entry which is preliminary data.</text>
</comment>
<dbReference type="EMBL" id="JAASRM010000001">
    <property type="protein sequence ID" value="NIK90435.1"/>
    <property type="molecule type" value="Genomic_DNA"/>
</dbReference>
<dbReference type="Proteomes" id="UP000570514">
    <property type="component" value="Unassembled WGS sequence"/>
</dbReference>
<sequence>MSLRLNLLLLCLALFVGGATLVFQSIDMADWTDPAAAEAVQTWDPPAENHGPAYDAYNKRWFKAMDALRTPKWPTHDAGAALMALGVSIAAGLFMLRIKTASDVATLMTPQSGVAIYFTAAAGWFGYAGASILALLEGFDRFQFPPWDDTLVVPIIAISVFAVVGWLAASVVMFLILRHAPLPAPLWVWRKDMPMHDWLYTGFAGVAVLLGAEILRETYLYGHWLAVPCVLQCVYAALCIRAVGIARGK</sequence>
<feature type="transmembrane region" description="Helical" evidence="1">
    <location>
        <begin position="78"/>
        <end position="96"/>
    </location>
</feature>
<evidence type="ECO:0000313" key="3">
    <source>
        <dbReference type="Proteomes" id="UP000570514"/>
    </source>
</evidence>
<keyword evidence="1" id="KW-1133">Transmembrane helix</keyword>
<proteinExistence type="predicted"/>
<keyword evidence="1" id="KW-0472">Membrane</keyword>
<organism evidence="2 3">
    <name type="scientific">Rhizomicrobium palustre</name>
    <dbReference type="NCBI Taxonomy" id="189966"/>
    <lineage>
        <taxon>Bacteria</taxon>
        <taxon>Pseudomonadati</taxon>
        <taxon>Pseudomonadota</taxon>
        <taxon>Alphaproteobacteria</taxon>
        <taxon>Micropepsales</taxon>
        <taxon>Micropepsaceae</taxon>
        <taxon>Rhizomicrobium</taxon>
    </lineage>
</organism>
<name>A0A846N4N2_9PROT</name>
<evidence type="ECO:0000256" key="1">
    <source>
        <dbReference type="SAM" id="Phobius"/>
    </source>
</evidence>
<dbReference type="RefSeq" id="WP_167084986.1">
    <property type="nucleotide sequence ID" value="NZ_BAAADC010000001.1"/>
</dbReference>
<evidence type="ECO:0000313" key="2">
    <source>
        <dbReference type="EMBL" id="NIK90435.1"/>
    </source>
</evidence>
<feature type="transmembrane region" description="Helical" evidence="1">
    <location>
        <begin position="151"/>
        <end position="177"/>
    </location>
</feature>